<proteinExistence type="predicted"/>
<dbReference type="RefSeq" id="WP_169259440.1">
    <property type="nucleotide sequence ID" value="NZ_WTVQ01000007.1"/>
</dbReference>
<organism evidence="1 2">
    <name type="scientific">Aromatoleum diolicum</name>
    <dbReference type="NCBI Taxonomy" id="75796"/>
    <lineage>
        <taxon>Bacteria</taxon>
        <taxon>Pseudomonadati</taxon>
        <taxon>Pseudomonadota</taxon>
        <taxon>Betaproteobacteria</taxon>
        <taxon>Rhodocyclales</taxon>
        <taxon>Rhodocyclaceae</taxon>
        <taxon>Aromatoleum</taxon>
    </lineage>
</organism>
<sequence length="124" mass="13429">MSGFEHFARDACQLEREILKRGILLELDWDDRATLRELAREALQGGASHTRALLADPDPRLRARGDLFALAVLMLRVMEESADTGVHTHGGPAWKSFGSALIEEAHAKGKGVNPAAQLNGDSSA</sequence>
<reference evidence="1 2" key="1">
    <citation type="submission" date="2019-12" db="EMBL/GenBank/DDBJ databases">
        <title>Comparative genomics gives insights into the taxonomy of the Azoarcus-Aromatoleum group and reveals separate origins of nif in the plant-associated Azoarcus and non-plant-associated Aromatoleum sub-groups.</title>
        <authorList>
            <person name="Lafos M."/>
            <person name="Maluk M."/>
            <person name="Batista M."/>
            <person name="Junghare M."/>
            <person name="Carmona M."/>
            <person name="Faoro H."/>
            <person name="Cruz L.M."/>
            <person name="Battistoni F."/>
            <person name="De Souza E."/>
            <person name="Pedrosa F."/>
            <person name="Chen W.-M."/>
            <person name="Poole P.S."/>
            <person name="Dixon R.A."/>
            <person name="James E.K."/>
        </authorList>
    </citation>
    <scope>NUCLEOTIDE SEQUENCE [LARGE SCALE GENOMIC DNA]</scope>
    <source>
        <strain evidence="1 2">22Lin</strain>
    </source>
</reference>
<protein>
    <submittedName>
        <fullName evidence="1">Uncharacterized protein</fullName>
    </submittedName>
</protein>
<accession>A0ABX1Q9R5</accession>
<name>A0ABX1Q9R5_9RHOO</name>
<evidence type="ECO:0000313" key="2">
    <source>
        <dbReference type="Proteomes" id="UP000648984"/>
    </source>
</evidence>
<dbReference type="Proteomes" id="UP000648984">
    <property type="component" value="Unassembled WGS sequence"/>
</dbReference>
<keyword evidence="2" id="KW-1185">Reference proteome</keyword>
<evidence type="ECO:0000313" key="1">
    <source>
        <dbReference type="EMBL" id="NMG74285.1"/>
    </source>
</evidence>
<gene>
    <name evidence="1" type="ORF">GPA25_05885</name>
</gene>
<comment type="caution">
    <text evidence="1">The sequence shown here is derived from an EMBL/GenBank/DDBJ whole genome shotgun (WGS) entry which is preliminary data.</text>
</comment>
<dbReference type="EMBL" id="WTVQ01000007">
    <property type="protein sequence ID" value="NMG74285.1"/>
    <property type="molecule type" value="Genomic_DNA"/>
</dbReference>